<comment type="caution">
    <text evidence="1">The sequence shown here is derived from an EMBL/GenBank/DDBJ whole genome shotgun (WGS) entry which is preliminary data.</text>
</comment>
<evidence type="ECO:0000313" key="2">
    <source>
        <dbReference type="Proteomes" id="UP000233597"/>
    </source>
</evidence>
<dbReference type="AlphaFoldDB" id="A0A2N3KY01"/>
<proteinExistence type="predicted"/>
<gene>
    <name evidence="1" type="ORF">COO20_04535</name>
</gene>
<sequence>MTRYAKTNVPGHPSIVVGKAYEIVEAWKNDRGEESAVIEVEDGQRIFGTIGDKGDVWEELACK</sequence>
<accession>A0A2N3KY01</accession>
<evidence type="ECO:0000313" key="1">
    <source>
        <dbReference type="EMBL" id="PKR55442.1"/>
    </source>
</evidence>
<name>A0A2N3KY01_9PROT</name>
<reference evidence="1 2" key="1">
    <citation type="submission" date="2017-09" db="EMBL/GenBank/DDBJ databases">
        <title>Biodiversity and function of Thalassospira species in the particle-attached aromatic-hydrocarbon-degrading consortia from the surface seawater of the South China Sea.</title>
        <authorList>
            <person name="Dong C."/>
            <person name="Liu R."/>
            <person name="Shao Z."/>
        </authorList>
    </citation>
    <scope>NUCLEOTIDE SEQUENCE [LARGE SCALE GENOMIC DNA]</scope>
    <source>
        <strain evidence="1 2">CSC1P2</strain>
    </source>
</reference>
<organism evidence="1 2">
    <name type="scientific">Thalassospira marina</name>
    <dbReference type="NCBI Taxonomy" id="2048283"/>
    <lineage>
        <taxon>Bacteria</taxon>
        <taxon>Pseudomonadati</taxon>
        <taxon>Pseudomonadota</taxon>
        <taxon>Alphaproteobacteria</taxon>
        <taxon>Rhodospirillales</taxon>
        <taxon>Thalassospiraceae</taxon>
        <taxon>Thalassospira</taxon>
    </lineage>
</organism>
<dbReference type="RefSeq" id="WP_101264491.1">
    <property type="nucleotide sequence ID" value="NZ_NWTK01000002.1"/>
</dbReference>
<dbReference type="Proteomes" id="UP000233597">
    <property type="component" value="Unassembled WGS sequence"/>
</dbReference>
<protein>
    <submittedName>
        <fullName evidence="1">Uncharacterized protein</fullName>
    </submittedName>
</protein>
<dbReference type="EMBL" id="NWTK01000002">
    <property type="protein sequence ID" value="PKR55442.1"/>
    <property type="molecule type" value="Genomic_DNA"/>
</dbReference>